<gene>
    <name evidence="2" type="ORF">CHILSU_LOCUS855</name>
</gene>
<reference evidence="2" key="1">
    <citation type="submission" date="2021-12" db="EMBL/GenBank/DDBJ databases">
        <authorList>
            <person name="King R."/>
        </authorList>
    </citation>
    <scope>NUCLEOTIDE SEQUENCE</scope>
</reference>
<name>A0ABN8AWR6_CHISP</name>
<proteinExistence type="predicted"/>
<evidence type="ECO:0000256" key="1">
    <source>
        <dbReference type="SAM" id="Phobius"/>
    </source>
</evidence>
<organism evidence="2 3">
    <name type="scientific">Chilo suppressalis</name>
    <name type="common">Asiatic rice borer moth</name>
    <dbReference type="NCBI Taxonomy" id="168631"/>
    <lineage>
        <taxon>Eukaryota</taxon>
        <taxon>Metazoa</taxon>
        <taxon>Ecdysozoa</taxon>
        <taxon>Arthropoda</taxon>
        <taxon>Hexapoda</taxon>
        <taxon>Insecta</taxon>
        <taxon>Pterygota</taxon>
        <taxon>Neoptera</taxon>
        <taxon>Endopterygota</taxon>
        <taxon>Lepidoptera</taxon>
        <taxon>Glossata</taxon>
        <taxon>Ditrysia</taxon>
        <taxon>Pyraloidea</taxon>
        <taxon>Crambidae</taxon>
        <taxon>Crambinae</taxon>
        <taxon>Chilo</taxon>
    </lineage>
</organism>
<keyword evidence="1" id="KW-0472">Membrane</keyword>
<feature type="transmembrane region" description="Helical" evidence="1">
    <location>
        <begin position="111"/>
        <end position="132"/>
    </location>
</feature>
<evidence type="ECO:0008006" key="4">
    <source>
        <dbReference type="Google" id="ProtNLM"/>
    </source>
</evidence>
<keyword evidence="3" id="KW-1185">Reference proteome</keyword>
<accession>A0ABN8AWR6</accession>
<keyword evidence="1" id="KW-0812">Transmembrane</keyword>
<dbReference type="EMBL" id="OU963903">
    <property type="protein sequence ID" value="CAH0397771.1"/>
    <property type="molecule type" value="Genomic_DNA"/>
</dbReference>
<protein>
    <recommendedName>
        <fullName evidence="4">Adenylate cyclase N-terminal domain-containing protein</fullName>
    </recommendedName>
</protein>
<keyword evidence="1" id="KW-1133">Transmembrane helix</keyword>
<sequence>MSDMIINDSVPVDKKWNELIKYNIFIMKLVEFVISMLLMILPFVMTRPGIFYCLAVSPTLILSVMFVVLYLVDQVHDLAEQMYLTIQISLNVVVALLLCILPHVVEPVDVWQCLVAGPTLMLSLLIMVLYVVDQVQYEAEMYYVVIELIFTEM</sequence>
<evidence type="ECO:0000313" key="3">
    <source>
        <dbReference type="Proteomes" id="UP001153292"/>
    </source>
</evidence>
<feature type="transmembrane region" description="Helical" evidence="1">
    <location>
        <begin position="84"/>
        <end position="105"/>
    </location>
</feature>
<feature type="transmembrane region" description="Helical" evidence="1">
    <location>
        <begin position="24"/>
        <end position="43"/>
    </location>
</feature>
<evidence type="ECO:0000313" key="2">
    <source>
        <dbReference type="EMBL" id="CAH0397771.1"/>
    </source>
</evidence>
<feature type="transmembrane region" description="Helical" evidence="1">
    <location>
        <begin position="49"/>
        <end position="72"/>
    </location>
</feature>
<dbReference type="Proteomes" id="UP001153292">
    <property type="component" value="Chromosome 10"/>
</dbReference>